<feature type="signal peptide" evidence="3">
    <location>
        <begin position="1"/>
        <end position="33"/>
    </location>
</feature>
<comment type="caution">
    <text evidence="4">The sequence shown here is derived from an EMBL/GenBank/DDBJ whole genome shotgun (WGS) entry which is preliminary data.</text>
</comment>
<dbReference type="SUPFAM" id="SSF111384">
    <property type="entry name" value="OmpH-like"/>
    <property type="match status" value="1"/>
</dbReference>
<dbReference type="SMART" id="SM00935">
    <property type="entry name" value="OmpH"/>
    <property type="match status" value="1"/>
</dbReference>
<keyword evidence="2 3" id="KW-0732">Signal</keyword>
<evidence type="ECO:0000313" key="4">
    <source>
        <dbReference type="EMBL" id="HED31476.1"/>
    </source>
</evidence>
<name>A0A831SPT1_PROAE</name>
<evidence type="ECO:0000256" key="3">
    <source>
        <dbReference type="SAM" id="SignalP"/>
    </source>
</evidence>
<sequence length="184" mass="20289">MRMMNRTSMLISVLSRSMVLLAVISLLSGPADASAAAAGKTGVVDVSRIIQQMPETKKVENILKSTTSQWGKTLEGMQKDFQTTMADYEKSKASLSASARTQKENELKTKLQAVQNFEQEKFGRDGALAKKQAELMKPIQQKVLTAIKTVAQKEGFSMVLEKQAMIYGDNSLDLTLKVIDQLNK</sequence>
<dbReference type="GO" id="GO:0050821">
    <property type="term" value="P:protein stabilization"/>
    <property type="evidence" value="ECO:0007669"/>
    <property type="project" value="TreeGrafter"/>
</dbReference>
<feature type="chain" id="PRO_5032570456" evidence="3">
    <location>
        <begin position="34"/>
        <end position="184"/>
    </location>
</feature>
<evidence type="ECO:0000256" key="1">
    <source>
        <dbReference type="ARBA" id="ARBA00009091"/>
    </source>
</evidence>
<dbReference type="AlphaFoldDB" id="A0A831SPT1"/>
<dbReference type="Pfam" id="PF03938">
    <property type="entry name" value="OmpH"/>
    <property type="match status" value="1"/>
</dbReference>
<dbReference type="InterPro" id="IPR005632">
    <property type="entry name" value="Chaperone_Skp"/>
</dbReference>
<evidence type="ECO:0000256" key="2">
    <source>
        <dbReference type="ARBA" id="ARBA00022729"/>
    </source>
</evidence>
<dbReference type="EMBL" id="DSBW01000161">
    <property type="protein sequence ID" value="HED31476.1"/>
    <property type="molecule type" value="Genomic_DNA"/>
</dbReference>
<dbReference type="PANTHER" id="PTHR35089:SF1">
    <property type="entry name" value="CHAPERONE PROTEIN SKP"/>
    <property type="match status" value="1"/>
</dbReference>
<dbReference type="Gene3D" id="3.30.910.20">
    <property type="entry name" value="Skp domain"/>
    <property type="match status" value="1"/>
</dbReference>
<organism evidence="4">
    <name type="scientific">Prosthecochloris aestuarii</name>
    <dbReference type="NCBI Taxonomy" id="1102"/>
    <lineage>
        <taxon>Bacteria</taxon>
        <taxon>Pseudomonadati</taxon>
        <taxon>Chlorobiota</taxon>
        <taxon>Chlorobiia</taxon>
        <taxon>Chlorobiales</taxon>
        <taxon>Chlorobiaceae</taxon>
        <taxon>Prosthecochloris</taxon>
    </lineage>
</organism>
<dbReference type="Proteomes" id="UP000886335">
    <property type="component" value="Unassembled WGS sequence"/>
</dbReference>
<accession>A0A831SPT1</accession>
<reference evidence="4" key="1">
    <citation type="journal article" date="2020" name="mSystems">
        <title>Genome- and Community-Level Interaction Insights into Carbon Utilization and Element Cycling Functions of Hydrothermarchaeota in Hydrothermal Sediment.</title>
        <authorList>
            <person name="Zhou Z."/>
            <person name="Liu Y."/>
            <person name="Xu W."/>
            <person name="Pan J."/>
            <person name="Luo Z.H."/>
            <person name="Li M."/>
        </authorList>
    </citation>
    <scope>NUCLEOTIDE SEQUENCE [LARGE SCALE GENOMIC DNA]</scope>
    <source>
        <strain evidence="4">SpSt-1181</strain>
    </source>
</reference>
<comment type="similarity">
    <text evidence="1">Belongs to the Skp family.</text>
</comment>
<proteinExistence type="inferred from homology"/>
<dbReference type="InterPro" id="IPR024930">
    <property type="entry name" value="Skp_dom_sf"/>
</dbReference>
<protein>
    <submittedName>
        <fullName evidence="4">OmpH family outer membrane protein</fullName>
    </submittedName>
</protein>
<dbReference type="PANTHER" id="PTHR35089">
    <property type="entry name" value="CHAPERONE PROTEIN SKP"/>
    <property type="match status" value="1"/>
</dbReference>
<dbReference type="GO" id="GO:0051082">
    <property type="term" value="F:unfolded protein binding"/>
    <property type="evidence" value="ECO:0007669"/>
    <property type="project" value="InterPro"/>
</dbReference>
<gene>
    <name evidence="4" type="ORF">ENN50_07325</name>
</gene>
<dbReference type="GO" id="GO:0005829">
    <property type="term" value="C:cytosol"/>
    <property type="evidence" value="ECO:0007669"/>
    <property type="project" value="TreeGrafter"/>
</dbReference>